<evidence type="ECO:0000313" key="3">
    <source>
        <dbReference type="Proteomes" id="UP000092649"/>
    </source>
</evidence>
<evidence type="ECO:0000259" key="1">
    <source>
        <dbReference type="Pfam" id="PF01717"/>
    </source>
</evidence>
<gene>
    <name evidence="2" type="ORF">QS62_02390</name>
</gene>
<keyword evidence="3" id="KW-1185">Reference proteome</keyword>
<dbReference type="PANTHER" id="PTHR43844:SF1">
    <property type="entry name" value="METHIONINE SYNTHASE"/>
    <property type="match status" value="1"/>
</dbReference>
<dbReference type="PATRIC" id="fig|505341.3.peg.478"/>
<dbReference type="Gene3D" id="3.20.20.210">
    <property type="match status" value="1"/>
</dbReference>
<dbReference type="OrthoDB" id="6430685at2"/>
<dbReference type="EMBL" id="JTJL01000007">
    <property type="protein sequence ID" value="OBW95789.1"/>
    <property type="molecule type" value="Genomic_DNA"/>
</dbReference>
<dbReference type="NCBIfam" id="NF005085">
    <property type="entry name" value="PRK06520.1"/>
    <property type="match status" value="1"/>
</dbReference>
<dbReference type="AlphaFoldDB" id="A0A1A7P3I5"/>
<dbReference type="GO" id="GO:0009086">
    <property type="term" value="P:methionine biosynthetic process"/>
    <property type="evidence" value="ECO:0007669"/>
    <property type="project" value="InterPro"/>
</dbReference>
<dbReference type="GO" id="GO:0003871">
    <property type="term" value="F:5-methyltetrahydropteroyltriglutamate-homocysteine S-methyltransferase activity"/>
    <property type="evidence" value="ECO:0007669"/>
    <property type="project" value="InterPro"/>
</dbReference>
<dbReference type="GO" id="GO:0008270">
    <property type="term" value="F:zinc ion binding"/>
    <property type="evidence" value="ECO:0007669"/>
    <property type="project" value="InterPro"/>
</dbReference>
<sequence>MSKLFPNATQRTKAPYRFDIVGSFLRPEALKLARSQCQCGDISCADLTAVEDQEISKLVAHQKQVGLHAVTDGEFRRTFWHMDFLAALEGVQEVDAKQFSVQFKHHNVRPKTLKIVGKIGFGEHPFLEHYRSLQKIAGDYPVKFTIPSPSMLHLICLVRETDYQPIDLYKDNEQQLLADLAQAYRDAIAKFYALGCRNLQLDDTSWGELCSEEKRAAYTARGIDVDQLAKTYVNLINESIKDKPADMTITMHICRGNFRSTWFSSGGYEPVAETLFGHCKIDGFFLEYDSDRAGDFKPLRFIKDQQVVLGLVTSKSGELEDKNAIIERIKEAAQYVDINQLCLSPQCGFASTEEGNVLTEEQQWKKLEFIREISEEVWGK</sequence>
<dbReference type="CDD" id="cd03311">
    <property type="entry name" value="CIMS_C_terminal_like"/>
    <property type="match status" value="1"/>
</dbReference>
<reference evidence="2 3" key="1">
    <citation type="submission" date="2014-11" db="EMBL/GenBank/DDBJ databases">
        <title>Pan-genome of Gallibacterium spp.</title>
        <authorList>
            <person name="Kudirkiene E."/>
            <person name="Bojesen A.M."/>
        </authorList>
    </citation>
    <scope>NUCLEOTIDE SEQUENCE [LARGE SCALE GENOMIC DNA]</scope>
    <source>
        <strain evidence="2 3">F150</strain>
    </source>
</reference>
<dbReference type="SUPFAM" id="SSF51726">
    <property type="entry name" value="UROD/MetE-like"/>
    <property type="match status" value="1"/>
</dbReference>
<organism evidence="2 3">
    <name type="scientific">Gallibacterium salpingitidis</name>
    <dbReference type="NCBI Taxonomy" id="505341"/>
    <lineage>
        <taxon>Bacteria</taxon>
        <taxon>Pseudomonadati</taxon>
        <taxon>Pseudomonadota</taxon>
        <taxon>Gammaproteobacteria</taxon>
        <taxon>Pasteurellales</taxon>
        <taxon>Pasteurellaceae</taxon>
        <taxon>Gallibacterium</taxon>
    </lineage>
</organism>
<proteinExistence type="predicted"/>
<dbReference type="InterPro" id="IPR038071">
    <property type="entry name" value="UROD/MetE-like_sf"/>
</dbReference>
<evidence type="ECO:0000313" key="2">
    <source>
        <dbReference type="EMBL" id="OBW95789.1"/>
    </source>
</evidence>
<name>A0A1A7P3I5_9PAST</name>
<feature type="domain" description="Cobalamin-independent methionine synthase MetE C-terminal/archaeal" evidence="1">
    <location>
        <begin position="21"/>
        <end position="356"/>
    </location>
</feature>
<dbReference type="InterPro" id="IPR002629">
    <property type="entry name" value="Met_Synth_C/arc"/>
</dbReference>
<dbReference type="Proteomes" id="UP000092649">
    <property type="component" value="Unassembled WGS sequence"/>
</dbReference>
<dbReference type="Pfam" id="PF01717">
    <property type="entry name" value="Meth_synt_2"/>
    <property type="match status" value="1"/>
</dbReference>
<comment type="caution">
    <text evidence="2">The sequence shown here is derived from an EMBL/GenBank/DDBJ whole genome shotgun (WGS) entry which is preliminary data.</text>
</comment>
<dbReference type="RefSeq" id="WP_066105373.1">
    <property type="nucleotide sequence ID" value="NZ_JTJL01000007.1"/>
</dbReference>
<accession>A0A1A7P3I5</accession>
<dbReference type="PANTHER" id="PTHR43844">
    <property type="entry name" value="METHIONINE SYNTHASE"/>
    <property type="match status" value="1"/>
</dbReference>
<protein>
    <submittedName>
        <fullName evidence="2">Methionine synthase</fullName>
    </submittedName>
</protein>